<comment type="caution">
    <text evidence="1">The sequence shown here is derived from an EMBL/GenBank/DDBJ whole genome shotgun (WGS) entry which is preliminary data.</text>
</comment>
<gene>
    <name evidence="1" type="ORF">CTRU02_202135</name>
</gene>
<protein>
    <submittedName>
        <fullName evidence="1">Uncharacterized protein</fullName>
    </submittedName>
</protein>
<dbReference type="Proteomes" id="UP000805649">
    <property type="component" value="Unassembled WGS sequence"/>
</dbReference>
<keyword evidence="2" id="KW-1185">Reference proteome</keyword>
<sequence length="236" mass="27290">MWQKLTLLLSLTLLLLASVSFVDGASGIATKLQNKRGNEPDQAPTFKVKNPKISLGPHLAPATFPHDNPFNLTEQDALNLDIKIIPVDNDHWDALVRSTGLDESTTGKNGNRLKQAHQREFNPPDPTDWCTPNKNTSQCMFGAWCHSQSNINVPNRAWVFYNDCELTGDLHPWQWSAWMDIYSGLPWVTIFYINPTRWPILKYAGRKWDGWSKGWEIYYPYRTNGIYYYRRYFDCS</sequence>
<evidence type="ECO:0000313" key="1">
    <source>
        <dbReference type="EMBL" id="KAL0944248.1"/>
    </source>
</evidence>
<proteinExistence type="predicted"/>
<dbReference type="EMBL" id="VUJX02000001">
    <property type="protein sequence ID" value="KAL0944248.1"/>
    <property type="molecule type" value="Genomic_DNA"/>
</dbReference>
<evidence type="ECO:0000313" key="2">
    <source>
        <dbReference type="Proteomes" id="UP000805649"/>
    </source>
</evidence>
<name>A0ACC3ZK11_COLTU</name>
<reference evidence="1 2" key="1">
    <citation type="journal article" date="2020" name="Phytopathology">
        <title>Genome Sequence Resources of Colletotrichum truncatum, C. plurivorum, C. musicola, and C. sojae: Four Species Pathogenic to Soybean (Glycine max).</title>
        <authorList>
            <person name="Rogerio F."/>
            <person name="Boufleur T.R."/>
            <person name="Ciampi-Guillardi M."/>
            <person name="Sukno S.A."/>
            <person name="Thon M.R."/>
            <person name="Massola Junior N.S."/>
            <person name="Baroncelli R."/>
        </authorList>
    </citation>
    <scope>NUCLEOTIDE SEQUENCE [LARGE SCALE GENOMIC DNA]</scope>
    <source>
        <strain evidence="1 2">CMES1059</strain>
    </source>
</reference>
<accession>A0ACC3ZK11</accession>
<organism evidence="1 2">
    <name type="scientific">Colletotrichum truncatum</name>
    <name type="common">Anthracnose fungus</name>
    <name type="synonym">Colletotrichum capsici</name>
    <dbReference type="NCBI Taxonomy" id="5467"/>
    <lineage>
        <taxon>Eukaryota</taxon>
        <taxon>Fungi</taxon>
        <taxon>Dikarya</taxon>
        <taxon>Ascomycota</taxon>
        <taxon>Pezizomycotina</taxon>
        <taxon>Sordariomycetes</taxon>
        <taxon>Hypocreomycetidae</taxon>
        <taxon>Glomerellales</taxon>
        <taxon>Glomerellaceae</taxon>
        <taxon>Colletotrichum</taxon>
        <taxon>Colletotrichum truncatum species complex</taxon>
    </lineage>
</organism>